<evidence type="ECO:0000256" key="1">
    <source>
        <dbReference type="SAM" id="MobiDB-lite"/>
    </source>
</evidence>
<evidence type="ECO:0000313" key="3">
    <source>
        <dbReference type="Proteomes" id="UP000694255"/>
    </source>
</evidence>
<feature type="compositionally biased region" description="Low complexity" evidence="1">
    <location>
        <begin position="130"/>
        <end position="154"/>
    </location>
</feature>
<dbReference type="InterPro" id="IPR039683">
    <property type="entry name" value="Lsm12-like"/>
</dbReference>
<comment type="caution">
    <text evidence="2">The sequence shown here is derived from an EMBL/GenBank/DDBJ whole genome shotgun (WGS) entry which is preliminary data.</text>
</comment>
<proteinExistence type="predicted"/>
<protein>
    <recommendedName>
        <fullName evidence="4">LSM12 anticodon-binding domain-containing protein</fullName>
    </recommendedName>
</protein>
<gene>
    <name evidence="2" type="ORF">J8A68_005864</name>
</gene>
<dbReference type="GeneID" id="73472664"/>
<evidence type="ECO:0000313" key="2">
    <source>
        <dbReference type="EMBL" id="KAG7660598.1"/>
    </source>
</evidence>
<sequence>MSINNFEQIINLKVKIITLLDQIIIGYIYTFTLSNEIIAIRITSNELKKQQIYTGDTYRILNTSFIKSIQVLPPFPSKKVPSTTGTTTGNGLPPYSTNNLLLTPLSINKFDKQLQKLIATYEKPQSNIIKASSSSPQTSTTTTTATASKKSPSSNKQHIIHHSLSHPHHQYRFTNPNTIAFRVYDRLAKVFGRENVELFKGDITLFDSEIKITPPYTLGKSNVHKLKPDSIHLDSLQLALKQFWLEIDQEKKGG</sequence>
<dbReference type="Proteomes" id="UP000694255">
    <property type="component" value="Unassembled WGS sequence"/>
</dbReference>
<dbReference type="AlphaFoldDB" id="A0A8J5QD66"/>
<dbReference type="RefSeq" id="XP_049260831.1">
    <property type="nucleotide sequence ID" value="XM_049409976.1"/>
</dbReference>
<dbReference type="PANTHER" id="PTHR13542">
    <property type="entry name" value="LSM12 HOMOLOG"/>
    <property type="match status" value="1"/>
</dbReference>
<evidence type="ECO:0008006" key="4">
    <source>
        <dbReference type="Google" id="ProtNLM"/>
    </source>
</evidence>
<name>A0A8J5QD66_9ASCO</name>
<dbReference type="EMBL" id="JAGSYN010000276">
    <property type="protein sequence ID" value="KAG7660598.1"/>
    <property type="molecule type" value="Genomic_DNA"/>
</dbReference>
<feature type="region of interest" description="Disordered" evidence="1">
    <location>
        <begin position="129"/>
        <end position="158"/>
    </location>
</feature>
<reference evidence="2 3" key="1">
    <citation type="journal article" date="2021" name="DNA Res.">
        <title>Genome analysis of Candida subhashii reveals its hybrid nature and dual mitochondrial genome conformations.</title>
        <authorList>
            <person name="Mixao V."/>
            <person name="Hegedusova E."/>
            <person name="Saus E."/>
            <person name="Pryszcz L.P."/>
            <person name="Cillingova A."/>
            <person name="Nosek J."/>
            <person name="Gabaldon T."/>
        </authorList>
    </citation>
    <scope>NUCLEOTIDE SEQUENCE [LARGE SCALE GENOMIC DNA]</scope>
    <source>
        <strain evidence="2 3">CBS 10753</strain>
    </source>
</reference>
<accession>A0A8J5QD66</accession>
<keyword evidence="3" id="KW-1185">Reference proteome</keyword>
<dbReference type="OrthoDB" id="1057137at2759"/>
<organism evidence="2 3">
    <name type="scientific">[Candida] subhashii</name>
    <dbReference type="NCBI Taxonomy" id="561895"/>
    <lineage>
        <taxon>Eukaryota</taxon>
        <taxon>Fungi</taxon>
        <taxon>Dikarya</taxon>
        <taxon>Ascomycota</taxon>
        <taxon>Saccharomycotina</taxon>
        <taxon>Pichiomycetes</taxon>
        <taxon>Debaryomycetaceae</taxon>
        <taxon>Spathaspora</taxon>
    </lineage>
</organism>